<dbReference type="Proteomes" id="UP000809137">
    <property type="component" value="Unassembled WGS sequence"/>
</dbReference>
<dbReference type="RefSeq" id="WP_039384678.1">
    <property type="nucleotide sequence ID" value="NZ_CP083448.1"/>
</dbReference>
<gene>
    <name evidence="2" type="ORF">JJB79_00935</name>
</gene>
<keyword evidence="1" id="KW-0732">Signal</keyword>
<evidence type="ECO:0000256" key="1">
    <source>
        <dbReference type="SAM" id="SignalP"/>
    </source>
</evidence>
<sequence>MSGYTTGVALALLICSTTALANRMPEPGRTGNTDVVVDMPAEVWTQGQNRQQNSCLQCCIYENRSYSEGAVVKAEGVLLQCSRDEKVLGTNPLLWKIIK</sequence>
<dbReference type="EMBL" id="JAFCXS010000001">
    <property type="protein sequence ID" value="MBM0745991.1"/>
    <property type="molecule type" value="Genomic_DNA"/>
</dbReference>
<dbReference type="GeneID" id="84691415"/>
<comment type="caution">
    <text evidence="2">The sequence shown here is derived from an EMBL/GenBank/DDBJ whole genome shotgun (WGS) entry which is preliminary data.</text>
</comment>
<organism evidence="2 3">
    <name type="scientific">Pantoea eucrina</name>
    <dbReference type="NCBI Taxonomy" id="472693"/>
    <lineage>
        <taxon>Bacteria</taxon>
        <taxon>Pseudomonadati</taxon>
        <taxon>Pseudomonadota</taxon>
        <taxon>Gammaproteobacteria</taxon>
        <taxon>Enterobacterales</taxon>
        <taxon>Erwiniaceae</taxon>
        <taxon>Pantoea</taxon>
    </lineage>
</organism>
<dbReference type="Pfam" id="PF07383">
    <property type="entry name" value="DUF1496"/>
    <property type="match status" value="1"/>
</dbReference>
<feature type="chain" id="PRO_5047289716" evidence="1">
    <location>
        <begin position="22"/>
        <end position="99"/>
    </location>
</feature>
<dbReference type="InterPro" id="IPR009971">
    <property type="entry name" value="DUF1496"/>
</dbReference>
<proteinExistence type="predicted"/>
<evidence type="ECO:0000313" key="2">
    <source>
        <dbReference type="EMBL" id="MBM0745991.1"/>
    </source>
</evidence>
<keyword evidence="3" id="KW-1185">Reference proteome</keyword>
<evidence type="ECO:0000313" key="3">
    <source>
        <dbReference type="Proteomes" id="UP000809137"/>
    </source>
</evidence>
<accession>A0ABS1Z0T0</accession>
<name>A0ABS1Z0T0_9GAMM</name>
<feature type="signal peptide" evidence="1">
    <location>
        <begin position="1"/>
        <end position="21"/>
    </location>
</feature>
<reference evidence="2 3" key="1">
    <citation type="submission" date="2021-01" db="EMBL/GenBank/DDBJ databases">
        <title>Complete genome sequence of Pantoea eucrina OB49, a heavy metal tolerant bacterium with PGPR potential isolated from wheat in Algeria.</title>
        <authorList>
            <person name="Lekired A."/>
            <person name="Ouzari I.H."/>
        </authorList>
    </citation>
    <scope>NUCLEOTIDE SEQUENCE [LARGE SCALE GENOMIC DNA]</scope>
    <source>
        <strain evidence="2 3">OB49</strain>
    </source>
</reference>
<protein>
    <submittedName>
        <fullName evidence="2">YnjH family protein</fullName>
    </submittedName>
</protein>